<comment type="function">
    <text evidence="6">Catalyzes the oxidation of glucose 6-phosphate to 6-phosphogluconolactone.</text>
</comment>
<dbReference type="PANTHER" id="PTHR23429:SF0">
    <property type="entry name" value="GLUCOSE-6-PHOSPHATE 1-DEHYDROGENASE"/>
    <property type="match status" value="1"/>
</dbReference>
<feature type="binding site" evidence="6">
    <location>
        <position position="208"/>
    </location>
    <ligand>
        <name>substrate</name>
    </ligand>
</feature>
<proteinExistence type="inferred from homology"/>
<dbReference type="RefSeq" id="WP_117297365.1">
    <property type="nucleotide sequence ID" value="NZ_QVQT02000001.1"/>
</dbReference>
<dbReference type="GO" id="GO:0050661">
    <property type="term" value="F:NADP binding"/>
    <property type="evidence" value="ECO:0007669"/>
    <property type="project" value="UniProtKB-UniRule"/>
</dbReference>
<protein>
    <recommendedName>
        <fullName evidence="6">Glucose-6-phosphate 1-dehydrogenase</fullName>
        <shortName evidence="6">G6PD</shortName>
        <ecNumber evidence="6">1.1.1.49</ecNumber>
    </recommendedName>
</protein>
<dbReference type="Pfam" id="PF02781">
    <property type="entry name" value="G6PD_C"/>
    <property type="match status" value="1"/>
</dbReference>
<name>A0A372ITD7_9BACT</name>
<keyword evidence="5 6" id="KW-0119">Carbohydrate metabolism</keyword>
<feature type="binding site" evidence="6">
    <location>
        <position position="170"/>
    </location>
    <ligand>
        <name>substrate</name>
    </ligand>
</feature>
<dbReference type="InterPro" id="IPR022675">
    <property type="entry name" value="G6P_DH_C"/>
</dbReference>
<dbReference type="InterPro" id="IPR036291">
    <property type="entry name" value="NAD(P)-bd_dom_sf"/>
</dbReference>
<reference evidence="9 10" key="1">
    <citation type="submission" date="2018-08" db="EMBL/GenBank/DDBJ databases">
        <title>Acidipila sp. 4G-K13, an acidobacterium isolated from forest soil.</title>
        <authorList>
            <person name="Gao Z.-H."/>
            <person name="Qiu L.-H."/>
        </authorList>
    </citation>
    <scope>NUCLEOTIDE SEQUENCE [LARGE SCALE GENOMIC DNA]</scope>
    <source>
        <strain evidence="9 10">4G-K13</strain>
    </source>
</reference>
<dbReference type="PIRSF" id="PIRSF000110">
    <property type="entry name" value="G6PD"/>
    <property type="match status" value="1"/>
</dbReference>
<keyword evidence="2 6" id="KW-0313">Glucose metabolism</keyword>
<gene>
    <name evidence="6 9" type="primary">zwf</name>
    <name evidence="9" type="ORF">D0Y96_00990</name>
</gene>
<evidence type="ECO:0000313" key="9">
    <source>
        <dbReference type="EMBL" id="RFU18185.1"/>
    </source>
</evidence>
<dbReference type="SUPFAM" id="SSF55347">
    <property type="entry name" value="Glyceraldehyde-3-phosphate dehydrogenase-like, C-terminal domain"/>
    <property type="match status" value="1"/>
</dbReference>
<feature type="binding site" evidence="6">
    <location>
        <position position="140"/>
    </location>
    <ligand>
        <name>NADP(+)</name>
        <dbReference type="ChEBI" id="CHEBI:58349"/>
    </ligand>
</feature>
<dbReference type="Proteomes" id="UP000264702">
    <property type="component" value="Unassembled WGS sequence"/>
</dbReference>
<dbReference type="GO" id="GO:0009051">
    <property type="term" value="P:pentose-phosphate shunt, oxidative branch"/>
    <property type="evidence" value="ECO:0007669"/>
    <property type="project" value="TreeGrafter"/>
</dbReference>
<dbReference type="GO" id="GO:0004345">
    <property type="term" value="F:glucose-6-phosphate dehydrogenase activity"/>
    <property type="evidence" value="ECO:0007669"/>
    <property type="project" value="UniProtKB-UniRule"/>
</dbReference>
<dbReference type="NCBIfam" id="TIGR00871">
    <property type="entry name" value="zwf"/>
    <property type="match status" value="1"/>
</dbReference>
<dbReference type="InterPro" id="IPR022674">
    <property type="entry name" value="G6P_DH_NAD-bd"/>
</dbReference>
<comment type="pathway">
    <text evidence="1 6">Carbohydrate degradation; pentose phosphate pathway; D-ribulose 5-phosphate from D-glucose 6-phosphate (oxidative stage): step 1/3.</text>
</comment>
<dbReference type="SUPFAM" id="SSF51735">
    <property type="entry name" value="NAD(P)-binding Rossmann-fold domains"/>
    <property type="match status" value="1"/>
</dbReference>
<evidence type="ECO:0000259" key="7">
    <source>
        <dbReference type="Pfam" id="PF00479"/>
    </source>
</evidence>
<accession>A0A372ITD7</accession>
<sequence length="459" mass="51568">MEQPQPQSDAFVFFGATGDLAYKQIFPALQRLAKRGRLNGPVIGVAKSGWNLEQFKARAKDSVEEHGGLDPEGFPQLEARLRYVDGDYNDPATFAQVREKLGPAKHPLHYLAIPPILFGKVVDQLKSSGCSEGARVVVEKPFGRDLESARALNAEIARVFREQDIFRIDHYLGKNAVQNLIFFRFANAFIEPIWNRQYVESVQITMAEKFGIQGRGAFYDGVGAIRDVVQNHLMQLLSNIAMEPPPCPDTEALRDERMKVLKSVQPLRPEDVVLGQFRGYHDEPGVKPGSQVETFAALRFFVNSWRWRDVPFYIRTGKNLPVTATEVVARLRQTPPVFSEQLTPQNYVCFRVSPKPLISIGASVKEAGERLRGCMVELTADQQCGEYDLLPYEELLQDASCGNQVWFARQDYVEESWRILDPVLKSPPPVQVYEPGSWGPADAVKLAADFGGWDNPTNV</sequence>
<feature type="binding site" evidence="6">
    <location>
        <position position="174"/>
    </location>
    <ligand>
        <name>substrate</name>
    </ligand>
</feature>
<dbReference type="GO" id="GO:0005829">
    <property type="term" value="C:cytosol"/>
    <property type="evidence" value="ECO:0007669"/>
    <property type="project" value="TreeGrafter"/>
</dbReference>
<keyword evidence="10" id="KW-1185">Reference proteome</keyword>
<dbReference type="PRINTS" id="PR00079">
    <property type="entry name" value="G6PDHDRGNASE"/>
</dbReference>
<dbReference type="UniPathway" id="UPA00115">
    <property type="reaction ID" value="UER00408"/>
</dbReference>
<evidence type="ECO:0000256" key="1">
    <source>
        <dbReference type="ARBA" id="ARBA00004937"/>
    </source>
</evidence>
<comment type="caution">
    <text evidence="9">The sequence shown here is derived from an EMBL/GenBank/DDBJ whole genome shotgun (WGS) entry which is preliminary data.</text>
</comment>
<evidence type="ECO:0000259" key="8">
    <source>
        <dbReference type="Pfam" id="PF02781"/>
    </source>
</evidence>
<organism evidence="9 10">
    <name type="scientific">Paracidobacterium acidisoli</name>
    <dbReference type="NCBI Taxonomy" id="2303751"/>
    <lineage>
        <taxon>Bacteria</taxon>
        <taxon>Pseudomonadati</taxon>
        <taxon>Acidobacteriota</taxon>
        <taxon>Terriglobia</taxon>
        <taxon>Terriglobales</taxon>
        <taxon>Acidobacteriaceae</taxon>
        <taxon>Paracidobacterium</taxon>
    </lineage>
</organism>
<comment type="caution">
    <text evidence="6">Lacks conserved residue(s) required for the propagation of feature annotation.</text>
</comment>
<dbReference type="EMBL" id="QVQT01000001">
    <property type="protein sequence ID" value="RFU18185.1"/>
    <property type="molecule type" value="Genomic_DNA"/>
</dbReference>
<evidence type="ECO:0000256" key="5">
    <source>
        <dbReference type="ARBA" id="ARBA00023277"/>
    </source>
</evidence>
<keyword evidence="4 6" id="KW-0560">Oxidoreductase</keyword>
<feature type="binding site" evidence="6">
    <location>
        <position position="227"/>
    </location>
    <ligand>
        <name>substrate</name>
    </ligand>
</feature>
<evidence type="ECO:0000256" key="4">
    <source>
        <dbReference type="ARBA" id="ARBA00023002"/>
    </source>
</evidence>
<evidence type="ECO:0000313" key="10">
    <source>
        <dbReference type="Proteomes" id="UP000264702"/>
    </source>
</evidence>
<comment type="catalytic activity">
    <reaction evidence="6">
        <text>D-glucose 6-phosphate + NADP(+) = 6-phospho-D-glucono-1,5-lactone + NADPH + H(+)</text>
        <dbReference type="Rhea" id="RHEA:15841"/>
        <dbReference type="ChEBI" id="CHEBI:15378"/>
        <dbReference type="ChEBI" id="CHEBI:57783"/>
        <dbReference type="ChEBI" id="CHEBI:57955"/>
        <dbReference type="ChEBI" id="CHEBI:58349"/>
        <dbReference type="ChEBI" id="CHEBI:61548"/>
        <dbReference type="EC" id="1.1.1.49"/>
    </reaction>
</comment>
<dbReference type="PANTHER" id="PTHR23429">
    <property type="entry name" value="GLUCOSE-6-PHOSPHATE 1-DEHYDROGENASE G6PD"/>
    <property type="match status" value="1"/>
</dbReference>
<dbReference type="OrthoDB" id="9802739at2"/>
<dbReference type="HAMAP" id="MF_00966">
    <property type="entry name" value="G6PD"/>
    <property type="match status" value="1"/>
</dbReference>
<dbReference type="EC" id="1.1.1.49" evidence="6"/>
<feature type="domain" description="Glucose-6-phosphate dehydrogenase NAD-binding" evidence="7">
    <location>
        <begin position="12"/>
        <end position="179"/>
    </location>
</feature>
<dbReference type="GO" id="GO:0006006">
    <property type="term" value="P:glucose metabolic process"/>
    <property type="evidence" value="ECO:0007669"/>
    <property type="project" value="UniProtKB-KW"/>
</dbReference>
<dbReference type="InterPro" id="IPR001282">
    <property type="entry name" value="G6P_DH"/>
</dbReference>
<comment type="similarity">
    <text evidence="6">Belongs to the glucose-6-phosphate dehydrogenase family.</text>
</comment>
<dbReference type="AlphaFoldDB" id="A0A372ITD7"/>
<feature type="binding site" evidence="6">
    <location>
        <position position="318"/>
    </location>
    <ligand>
        <name>substrate</name>
    </ligand>
</feature>
<evidence type="ECO:0000256" key="2">
    <source>
        <dbReference type="ARBA" id="ARBA00022526"/>
    </source>
</evidence>
<keyword evidence="3 6" id="KW-0521">NADP</keyword>
<feature type="domain" description="Glucose-6-phosphate dehydrogenase C-terminal" evidence="8">
    <location>
        <begin position="182"/>
        <end position="449"/>
    </location>
</feature>
<dbReference type="Gene3D" id="3.30.360.10">
    <property type="entry name" value="Dihydrodipicolinate Reductase, domain 2"/>
    <property type="match status" value="1"/>
</dbReference>
<dbReference type="Pfam" id="PF00479">
    <property type="entry name" value="G6PD_N"/>
    <property type="match status" value="1"/>
</dbReference>
<dbReference type="Gene3D" id="3.40.50.720">
    <property type="entry name" value="NAD(P)-binding Rossmann-like Domain"/>
    <property type="match status" value="1"/>
</dbReference>
<feature type="active site" description="Proton acceptor" evidence="6">
    <location>
        <position position="232"/>
    </location>
</feature>
<evidence type="ECO:0000256" key="6">
    <source>
        <dbReference type="HAMAP-Rule" id="MF_00966"/>
    </source>
</evidence>
<evidence type="ECO:0000256" key="3">
    <source>
        <dbReference type="ARBA" id="ARBA00022857"/>
    </source>
</evidence>